<dbReference type="EMBL" id="JAVDSB010000007">
    <property type="protein sequence ID" value="MDR6552632.1"/>
    <property type="molecule type" value="Genomic_DNA"/>
</dbReference>
<reference evidence="2 3" key="1">
    <citation type="submission" date="2023-07" db="EMBL/GenBank/DDBJ databases">
        <title>Sorghum-associated microbial communities from plants grown in Nebraska, USA.</title>
        <authorList>
            <person name="Schachtman D."/>
        </authorList>
    </citation>
    <scope>NUCLEOTIDE SEQUENCE [LARGE SCALE GENOMIC DNA]</scope>
    <source>
        <strain evidence="2 3">CC258</strain>
    </source>
</reference>
<evidence type="ECO:0000313" key="2">
    <source>
        <dbReference type="EMBL" id="MDR6552632.1"/>
    </source>
</evidence>
<keyword evidence="3" id="KW-1185">Reference proteome</keyword>
<sequence length="66" mass="6909">MSTINEVVVVLPSDPVTPTIGQGHSAKNSAISLVTRLPLARAISNAGWSGRMPGVRNTTSPPTRSR</sequence>
<feature type="compositionally biased region" description="Polar residues" evidence="1">
    <location>
        <begin position="56"/>
        <end position="66"/>
    </location>
</feature>
<dbReference type="Proteomes" id="UP001267290">
    <property type="component" value="Unassembled WGS sequence"/>
</dbReference>
<organism evidence="2 3">
    <name type="scientific">Paenibacillus qinlingensis</name>
    <dbReference type="NCBI Taxonomy" id="1837343"/>
    <lineage>
        <taxon>Bacteria</taxon>
        <taxon>Bacillati</taxon>
        <taxon>Bacillota</taxon>
        <taxon>Bacilli</taxon>
        <taxon>Bacillales</taxon>
        <taxon>Paenibacillaceae</taxon>
        <taxon>Paenibacillus</taxon>
    </lineage>
</organism>
<name>A0ABU1P043_9BACL</name>
<evidence type="ECO:0000256" key="1">
    <source>
        <dbReference type="SAM" id="MobiDB-lite"/>
    </source>
</evidence>
<gene>
    <name evidence="2" type="ORF">J2736_003839</name>
</gene>
<comment type="caution">
    <text evidence="2">The sequence shown here is derived from an EMBL/GenBank/DDBJ whole genome shotgun (WGS) entry which is preliminary data.</text>
</comment>
<feature type="region of interest" description="Disordered" evidence="1">
    <location>
        <begin position="47"/>
        <end position="66"/>
    </location>
</feature>
<accession>A0ABU1P043</accession>
<proteinExistence type="predicted"/>
<evidence type="ECO:0000313" key="3">
    <source>
        <dbReference type="Proteomes" id="UP001267290"/>
    </source>
</evidence>
<protein>
    <submittedName>
        <fullName evidence="2">Uncharacterized protein</fullName>
    </submittedName>
</protein>